<dbReference type="CDD" id="cd18009">
    <property type="entry name" value="DEXHc_HELLS_SMARCA6"/>
    <property type="match status" value="1"/>
</dbReference>
<dbReference type="PANTHER" id="PTHR47161">
    <property type="entry name" value="LYMPHOID-SPECIFIC HELICASE"/>
    <property type="match status" value="1"/>
</dbReference>
<evidence type="ECO:0000259" key="12">
    <source>
        <dbReference type="PROSITE" id="PS51194"/>
    </source>
</evidence>
<evidence type="ECO:0000256" key="10">
    <source>
        <dbReference type="SAM" id="MobiDB-lite"/>
    </source>
</evidence>
<keyword evidence="8" id="KW-0539">Nucleus</keyword>
<keyword evidence="14" id="KW-1185">Reference proteome</keyword>
<dbReference type="SMART" id="SM00487">
    <property type="entry name" value="DEXDc"/>
    <property type="match status" value="1"/>
</dbReference>
<dbReference type="AlphaFoldDB" id="A0A6A6VKZ1"/>
<dbReference type="GO" id="GO:0003682">
    <property type="term" value="F:chromatin binding"/>
    <property type="evidence" value="ECO:0007669"/>
    <property type="project" value="TreeGrafter"/>
</dbReference>
<dbReference type="GO" id="GO:0006346">
    <property type="term" value="P:DNA methylation-dependent constitutive heterochromatin formation"/>
    <property type="evidence" value="ECO:0007669"/>
    <property type="project" value="TreeGrafter"/>
</dbReference>
<dbReference type="SMART" id="SM00490">
    <property type="entry name" value="HELICc"/>
    <property type="match status" value="1"/>
</dbReference>
<dbReference type="GO" id="GO:0004386">
    <property type="term" value="F:helicase activity"/>
    <property type="evidence" value="ECO:0007669"/>
    <property type="project" value="UniProtKB-KW"/>
</dbReference>
<evidence type="ECO:0000259" key="11">
    <source>
        <dbReference type="PROSITE" id="PS51192"/>
    </source>
</evidence>
<dbReference type="Gene3D" id="3.40.50.300">
    <property type="entry name" value="P-loop containing nucleotide triphosphate hydrolases"/>
    <property type="match status" value="1"/>
</dbReference>
<feature type="compositionally biased region" description="Polar residues" evidence="10">
    <location>
        <begin position="1"/>
        <end position="11"/>
    </location>
</feature>
<feature type="domain" description="Helicase C-terminal" evidence="12">
    <location>
        <begin position="667"/>
        <end position="840"/>
    </location>
</feature>
<dbReference type="PROSITE" id="PS51194">
    <property type="entry name" value="HELICASE_CTER"/>
    <property type="match status" value="1"/>
</dbReference>
<dbReference type="Pfam" id="PF00271">
    <property type="entry name" value="Helicase_C"/>
    <property type="match status" value="1"/>
</dbReference>
<keyword evidence="3" id="KW-0547">Nucleotide-binding</keyword>
<dbReference type="GO" id="GO:0016787">
    <property type="term" value="F:hydrolase activity"/>
    <property type="evidence" value="ECO:0007669"/>
    <property type="project" value="UniProtKB-KW"/>
</dbReference>
<sequence length="911" mass="102911">MTSSSITGTEVSSPKSTPASSPPPSTMDDDNERVSKEMLAEEERMRAERENADAKHEAELEAERQEDLKSGKELLDKKFQQLEFLMNKSKLYATVMLAQMQRQEEEEKARDEKTQGESTKHEQKAEKAAAESQRRATRASAANGNTSQANENAAVPVKRARGRPKKSDKPGKISDFFKKEDLQQKTGQSSVAEALKEAADDDKVKPGEIGVQQLKSARQPKLVTGGTMRSYQLEGLEWLLSLYENGINGILADEMGLGKTIQTIALIAHLWEMKSYGPFLIAAPLSTTSNWVAEFKKWCPAIPVILYHGDKKERTRLRRTQLKNPGTEQFPVVVTSYEICMNDRKYLTGFGWQFIIIDEGHRIKNLDCRLIRELQSYQSANRLLITGTPLQNNLTELWSLLHFLLPTVFDRLSTFESWFDFSGLKDKASYEQLLSEERQQYLVKSLHAVLKPFLLRRVKTDVEALMPKKREYVLFAPLSPMQRELYQAILDGTSRAYLEEKAVERLSIGRSRTATPLSIRSNNGSRKRKSHLNGIDTPNKSARTSREGTPSSTSSRRSRARGKKSYEEVSDRRFFAELEVESEDEEVEELDSEAEEDRIRAATFDIAKRQLSQKKLGNPIMQLRLCCNSPYNFFNPFLTAETSGSETFASEIPPDETIVTTSGKMMLLDSLLSELLSRGHKVLIFSQFTTTLDLLSLYLNLRGWRHARIDGSVAQTDRQTQILSFNAPTSAKDATNVFILSTRAGGQGINLASADTVILFDSDWNPQQDLQAMDRAHRIGQTRNVIVYRFATRNTVEQKLLESAEAKRRLEKLVIRKGGVRNDRGRGAQLEKEHELEELQRLLRRSDGEKFDVEEKGGTKILGERDLEILLDRSDEAYERAEKGLDIGGDGAMFEAVGKREEGALMEGLKA</sequence>
<evidence type="ECO:0000256" key="3">
    <source>
        <dbReference type="ARBA" id="ARBA00022741"/>
    </source>
</evidence>
<keyword evidence="6" id="KW-0067">ATP-binding</keyword>
<dbReference type="GO" id="GO:0005721">
    <property type="term" value="C:pericentric heterochromatin"/>
    <property type="evidence" value="ECO:0007669"/>
    <property type="project" value="TreeGrafter"/>
</dbReference>
<evidence type="ECO:0000256" key="2">
    <source>
        <dbReference type="ARBA" id="ARBA00007025"/>
    </source>
</evidence>
<feature type="compositionally biased region" description="Polar residues" evidence="10">
    <location>
        <begin position="514"/>
        <end position="524"/>
    </location>
</feature>
<dbReference type="Proteomes" id="UP000799440">
    <property type="component" value="Unassembled WGS sequence"/>
</dbReference>
<proteinExistence type="inferred from homology"/>
<feature type="compositionally biased region" description="Polar residues" evidence="10">
    <location>
        <begin position="140"/>
        <end position="151"/>
    </location>
</feature>
<feature type="compositionally biased region" description="Basic and acidic residues" evidence="10">
    <location>
        <begin position="102"/>
        <end position="134"/>
    </location>
</feature>
<dbReference type="PROSITE" id="PS51192">
    <property type="entry name" value="HELICASE_ATP_BIND_1"/>
    <property type="match status" value="1"/>
</dbReference>
<dbReference type="InterPro" id="IPR038718">
    <property type="entry name" value="SNF2-like_sf"/>
</dbReference>
<dbReference type="Pfam" id="PF00176">
    <property type="entry name" value="SNF2-rel_dom"/>
    <property type="match status" value="1"/>
</dbReference>
<dbReference type="GO" id="GO:0005524">
    <property type="term" value="F:ATP binding"/>
    <property type="evidence" value="ECO:0007669"/>
    <property type="project" value="UniProtKB-KW"/>
</dbReference>
<comment type="similarity">
    <text evidence="2">Belongs to the SNF2/RAD54 helicase family.</text>
</comment>
<feature type="coiled-coil region" evidence="9">
    <location>
        <begin position="796"/>
        <end position="856"/>
    </location>
</feature>
<dbReference type="OrthoDB" id="5857104at2759"/>
<dbReference type="InterPro" id="IPR014001">
    <property type="entry name" value="Helicase_ATP-bd"/>
</dbReference>
<dbReference type="FunFam" id="3.40.50.10810:FF:000015">
    <property type="entry name" value="lymphoid-specific helicase isoform X1"/>
    <property type="match status" value="1"/>
</dbReference>
<feature type="region of interest" description="Disordered" evidence="10">
    <location>
        <begin position="1"/>
        <end position="69"/>
    </location>
</feature>
<gene>
    <name evidence="13" type="ORF">M011DRAFT_484281</name>
</gene>
<dbReference type="InterPro" id="IPR049730">
    <property type="entry name" value="SNF2/RAD54-like_C"/>
</dbReference>
<organism evidence="13 14">
    <name type="scientific">Sporormia fimetaria CBS 119925</name>
    <dbReference type="NCBI Taxonomy" id="1340428"/>
    <lineage>
        <taxon>Eukaryota</taxon>
        <taxon>Fungi</taxon>
        <taxon>Dikarya</taxon>
        <taxon>Ascomycota</taxon>
        <taxon>Pezizomycotina</taxon>
        <taxon>Dothideomycetes</taxon>
        <taxon>Pleosporomycetidae</taxon>
        <taxon>Pleosporales</taxon>
        <taxon>Sporormiaceae</taxon>
        <taxon>Sporormia</taxon>
    </lineage>
</organism>
<evidence type="ECO:0000256" key="4">
    <source>
        <dbReference type="ARBA" id="ARBA00022801"/>
    </source>
</evidence>
<dbReference type="GO" id="GO:0031508">
    <property type="term" value="P:pericentric heterochromatin formation"/>
    <property type="evidence" value="ECO:0007669"/>
    <property type="project" value="TreeGrafter"/>
</dbReference>
<evidence type="ECO:0000256" key="6">
    <source>
        <dbReference type="ARBA" id="ARBA00022840"/>
    </source>
</evidence>
<evidence type="ECO:0000256" key="9">
    <source>
        <dbReference type="SAM" id="Coils"/>
    </source>
</evidence>
<comment type="subcellular location">
    <subcellularLocation>
        <location evidence="1">Nucleus</location>
    </subcellularLocation>
</comment>
<dbReference type="GO" id="GO:0005634">
    <property type="term" value="C:nucleus"/>
    <property type="evidence" value="ECO:0007669"/>
    <property type="project" value="UniProtKB-SubCell"/>
</dbReference>
<feature type="region of interest" description="Disordered" evidence="10">
    <location>
        <begin position="514"/>
        <end position="565"/>
    </location>
</feature>
<evidence type="ECO:0000256" key="7">
    <source>
        <dbReference type="ARBA" id="ARBA00023054"/>
    </source>
</evidence>
<reference evidence="13" key="1">
    <citation type="journal article" date="2020" name="Stud. Mycol.">
        <title>101 Dothideomycetes genomes: a test case for predicting lifestyles and emergence of pathogens.</title>
        <authorList>
            <person name="Haridas S."/>
            <person name="Albert R."/>
            <person name="Binder M."/>
            <person name="Bloem J."/>
            <person name="Labutti K."/>
            <person name="Salamov A."/>
            <person name="Andreopoulos B."/>
            <person name="Baker S."/>
            <person name="Barry K."/>
            <person name="Bills G."/>
            <person name="Bluhm B."/>
            <person name="Cannon C."/>
            <person name="Castanera R."/>
            <person name="Culley D."/>
            <person name="Daum C."/>
            <person name="Ezra D."/>
            <person name="Gonzalez J."/>
            <person name="Henrissat B."/>
            <person name="Kuo A."/>
            <person name="Liang C."/>
            <person name="Lipzen A."/>
            <person name="Lutzoni F."/>
            <person name="Magnuson J."/>
            <person name="Mondo S."/>
            <person name="Nolan M."/>
            <person name="Ohm R."/>
            <person name="Pangilinan J."/>
            <person name="Park H.-J."/>
            <person name="Ramirez L."/>
            <person name="Alfaro M."/>
            <person name="Sun H."/>
            <person name="Tritt A."/>
            <person name="Yoshinaga Y."/>
            <person name="Zwiers L.-H."/>
            <person name="Turgeon B."/>
            <person name="Goodwin S."/>
            <person name="Spatafora J."/>
            <person name="Crous P."/>
            <person name="Grigoriev I."/>
        </authorList>
    </citation>
    <scope>NUCLEOTIDE SEQUENCE</scope>
    <source>
        <strain evidence="13">CBS 119925</strain>
    </source>
</reference>
<evidence type="ECO:0000256" key="1">
    <source>
        <dbReference type="ARBA" id="ARBA00004123"/>
    </source>
</evidence>
<dbReference type="EMBL" id="MU006564">
    <property type="protein sequence ID" value="KAF2750469.1"/>
    <property type="molecule type" value="Genomic_DNA"/>
</dbReference>
<feature type="region of interest" description="Disordered" evidence="10">
    <location>
        <begin position="101"/>
        <end position="199"/>
    </location>
</feature>
<evidence type="ECO:0000256" key="8">
    <source>
        <dbReference type="ARBA" id="ARBA00023242"/>
    </source>
</evidence>
<dbReference type="SUPFAM" id="SSF52540">
    <property type="entry name" value="P-loop containing nucleoside triphosphate hydrolases"/>
    <property type="match status" value="2"/>
</dbReference>
<name>A0A6A6VKZ1_9PLEO</name>
<feature type="compositionally biased region" description="Basic and acidic residues" evidence="10">
    <location>
        <begin position="165"/>
        <end position="183"/>
    </location>
</feature>
<keyword evidence="5" id="KW-0347">Helicase</keyword>
<dbReference type="InterPro" id="IPR001650">
    <property type="entry name" value="Helicase_C-like"/>
</dbReference>
<dbReference type="PANTHER" id="PTHR47161:SF1">
    <property type="entry name" value="LYMPHOID-SPECIFIC HELICASE"/>
    <property type="match status" value="1"/>
</dbReference>
<dbReference type="InterPro" id="IPR027417">
    <property type="entry name" value="P-loop_NTPase"/>
</dbReference>
<evidence type="ECO:0000313" key="14">
    <source>
        <dbReference type="Proteomes" id="UP000799440"/>
    </source>
</evidence>
<dbReference type="CDD" id="cd18793">
    <property type="entry name" value="SF2_C_SNF"/>
    <property type="match status" value="1"/>
</dbReference>
<feature type="compositionally biased region" description="Basic and acidic residues" evidence="10">
    <location>
        <begin position="32"/>
        <end position="69"/>
    </location>
</feature>
<dbReference type="Gene3D" id="3.40.50.10810">
    <property type="entry name" value="Tandem AAA-ATPase domain"/>
    <property type="match status" value="1"/>
</dbReference>
<keyword evidence="7 9" id="KW-0175">Coiled coil</keyword>
<dbReference type="InterPro" id="IPR000330">
    <property type="entry name" value="SNF2_N"/>
</dbReference>
<evidence type="ECO:0000313" key="13">
    <source>
        <dbReference type="EMBL" id="KAF2750469.1"/>
    </source>
</evidence>
<evidence type="ECO:0000256" key="5">
    <source>
        <dbReference type="ARBA" id="ARBA00022806"/>
    </source>
</evidence>
<dbReference type="GO" id="GO:0044027">
    <property type="term" value="P:negative regulation of gene expression via chromosomal CpG island methylation"/>
    <property type="evidence" value="ECO:0007669"/>
    <property type="project" value="TreeGrafter"/>
</dbReference>
<accession>A0A6A6VKZ1</accession>
<dbReference type="InterPro" id="IPR044753">
    <property type="entry name" value="HELLS_N"/>
</dbReference>
<feature type="domain" description="Helicase ATP-binding" evidence="11">
    <location>
        <begin position="240"/>
        <end position="407"/>
    </location>
</feature>
<keyword evidence="4" id="KW-0378">Hydrolase</keyword>
<protein>
    <submittedName>
        <fullName evidence="13">ISWI chromatin-remodeling complex ATPase ISW2</fullName>
    </submittedName>
</protein>